<dbReference type="Proteomes" id="UP001519667">
    <property type="component" value="Unassembled WGS sequence"/>
</dbReference>
<evidence type="ECO:0000259" key="3">
    <source>
        <dbReference type="Pfam" id="PF06276"/>
    </source>
</evidence>
<dbReference type="Pfam" id="PF06276">
    <property type="entry name" value="FhuF"/>
    <property type="match status" value="1"/>
</dbReference>
<protein>
    <submittedName>
        <fullName evidence="4">Iron transporter</fullName>
    </submittedName>
</protein>
<dbReference type="Gene3D" id="1.10.510.40">
    <property type="match status" value="1"/>
</dbReference>
<dbReference type="PANTHER" id="PTHR34384:SF5">
    <property type="entry name" value="L-2,3-DIAMINOPROPANOATE--CITRATE LIGASE"/>
    <property type="match status" value="1"/>
</dbReference>
<comment type="similarity">
    <text evidence="1">Belongs to the IucA/IucC family.</text>
</comment>
<dbReference type="InterPro" id="IPR037455">
    <property type="entry name" value="LucA/IucC-like"/>
</dbReference>
<dbReference type="RefSeq" id="WP_215368406.1">
    <property type="nucleotide sequence ID" value="NZ_JAGTIS010000001.1"/>
</dbReference>
<dbReference type="InterPro" id="IPR022770">
    <property type="entry name" value="IucA/IucC-like_C"/>
</dbReference>
<dbReference type="EMBL" id="JAGTIS010000001">
    <property type="protein sequence ID" value="MBT8764555.1"/>
    <property type="molecule type" value="Genomic_DNA"/>
</dbReference>
<comment type="caution">
    <text evidence="4">The sequence shown here is derived from an EMBL/GenBank/DDBJ whole genome shotgun (WGS) entry which is preliminary data.</text>
</comment>
<evidence type="ECO:0000313" key="4">
    <source>
        <dbReference type="EMBL" id="MBT8764555.1"/>
    </source>
</evidence>
<feature type="domain" description="Aerobactin siderophore biosynthesis IucA/IucC-like C-terminal" evidence="3">
    <location>
        <begin position="408"/>
        <end position="568"/>
    </location>
</feature>
<dbReference type="InterPro" id="IPR043032">
    <property type="entry name" value="PvsD/AcsD-like_thumb_helix"/>
</dbReference>
<dbReference type="PANTHER" id="PTHR34384">
    <property type="entry name" value="L-2,3-DIAMINOPROPANOATE--CITRATE LIGASE"/>
    <property type="match status" value="1"/>
</dbReference>
<dbReference type="Pfam" id="PF04183">
    <property type="entry name" value="IucA_IucC"/>
    <property type="match status" value="1"/>
</dbReference>
<evidence type="ECO:0000313" key="5">
    <source>
        <dbReference type="Proteomes" id="UP001519667"/>
    </source>
</evidence>
<organism evidence="4 5">
    <name type="scientific">Metapseudomonas boanensis</name>
    <dbReference type="NCBI Taxonomy" id="2822138"/>
    <lineage>
        <taxon>Bacteria</taxon>
        <taxon>Pseudomonadati</taxon>
        <taxon>Pseudomonadota</taxon>
        <taxon>Gammaproteobacteria</taxon>
        <taxon>Pseudomonadales</taxon>
        <taxon>Pseudomonadaceae</taxon>
        <taxon>Metapseudomonas</taxon>
    </lineage>
</organism>
<dbReference type="Gene3D" id="2.30.30.1240">
    <property type="entry name" value="AscD, thumb domain, four stranded beta-sheet"/>
    <property type="match status" value="1"/>
</dbReference>
<feature type="domain" description="Aerobactin siderophore biosynthesis IucA/IucC N-terminal" evidence="2">
    <location>
        <begin position="154"/>
        <end position="377"/>
    </location>
</feature>
<accession>A0ABS5XBV3</accession>
<evidence type="ECO:0000256" key="1">
    <source>
        <dbReference type="ARBA" id="ARBA00007832"/>
    </source>
</evidence>
<dbReference type="InterPro" id="IPR007310">
    <property type="entry name" value="Aerobactin_biosyn_IucA/IucC_N"/>
</dbReference>
<evidence type="ECO:0000259" key="2">
    <source>
        <dbReference type="Pfam" id="PF04183"/>
    </source>
</evidence>
<gene>
    <name evidence="4" type="ORF">J7302_00075</name>
</gene>
<keyword evidence="5" id="KW-1185">Reference proteome</keyword>
<dbReference type="Gene3D" id="1.10.150.640">
    <property type="entry name" value="AcsD, thumb domain, helical bundle"/>
    <property type="match status" value="1"/>
</dbReference>
<sequence>MTLEINLASLHERALDGDAQRHAIECLINCYLREYALPRGEASLDAKDHDLPMSLRQLAGQRVSIRLPGGRLALLADRTSVLGRCRFISAPYFKGNGHGWRSLGALELARLMLAPLTSAERHGELVQQIDNSLQITRTFLRHAVPANQQPDDSLLRSEQHQVWGHALHPTPKSREGVSIDDLLACSPEVGACFALHWFRVNPALVRHQGEDPRATLQQLCGRDDLYPCHPWEVKRILADPLVKRAQAQGLMEYLGPQGLTLYPTSSVRTLYHPDLAYFLKFSVHVRLTNCVRKNAWYELDSAVALTRLLAPVMTELASAQPGFKLMPEPAASTLDLSALGTLDEAREVTECFGILYRQNLDPASRAAHSPQVAMALFTWDLHGHSVCQQRVRQCAERLGLAHADAALRWLDCYAGLLLGGVLHCLFRQGVVLEPHLQNTVLGFDDSGLPCRVWIRDLEGTKLVAEHWPPARLGQLDKRTRASLYYSPDKAWKRVAYCTLVNNLGEAIFHLADGSAALEKRLWAQVGQLLELQREMLGDPVELREFCAGATLPSKENFMTRLLQRADREAGYTALPNPIIGARP</sequence>
<name>A0ABS5XBV3_9GAMM</name>
<proteinExistence type="inferred from homology"/>
<dbReference type="InterPro" id="IPR043033">
    <property type="entry name" value="PvsD/AcsD-like_thumb_beta"/>
</dbReference>
<reference evidence="4 5" key="1">
    <citation type="submission" date="2021-04" db="EMBL/GenBank/DDBJ databases">
        <title>Pseudomonas boanensis sp. nov., a bacterium isolated from river water used for household purposes in Boane District, Mozambique.</title>
        <authorList>
            <person name="Nicklasson M."/>
            <person name="Martin-Rodriguez A.J."/>
            <person name="Thorell K."/>
            <person name="Neves L."/>
            <person name="Mussagy A."/>
            <person name="Rydberg H.A."/>
            <person name="Hernroth B."/>
            <person name="Svensson-Stadler L."/>
            <person name="Sjoling A."/>
        </authorList>
    </citation>
    <scope>NUCLEOTIDE SEQUENCE [LARGE SCALE GENOMIC DNA]</scope>
    <source>
        <strain evidence="4 5">DB1</strain>
    </source>
</reference>